<dbReference type="PANTHER" id="PTHR22916:SF3">
    <property type="entry name" value="UDP-GLCNAC:BETAGAL BETA-1,3-N-ACETYLGLUCOSAMINYLTRANSFERASE-LIKE PROTEIN 1"/>
    <property type="match status" value="1"/>
</dbReference>
<name>A0A5J4J2L2_9FLAO</name>
<gene>
    <name evidence="3" type="ORF">ULMA_07950</name>
</gene>
<accession>A0A5J4J2L2</accession>
<dbReference type="Gene3D" id="3.90.550.10">
    <property type="entry name" value="Spore Coat Polysaccharide Biosynthesis Protein SpsA, Chain A"/>
    <property type="match status" value="1"/>
</dbReference>
<keyword evidence="1" id="KW-0472">Membrane</keyword>
<dbReference type="RefSeq" id="WP_151672749.1">
    <property type="nucleotide sequence ID" value="NZ_BKCG01000001.1"/>
</dbReference>
<dbReference type="EMBL" id="BKCG01000001">
    <property type="protein sequence ID" value="GER58687.1"/>
    <property type="molecule type" value="Genomic_DNA"/>
</dbReference>
<keyword evidence="4" id="KW-1185">Reference proteome</keyword>
<keyword evidence="1" id="KW-0812">Transmembrane</keyword>
<dbReference type="SUPFAM" id="SSF53448">
    <property type="entry name" value="Nucleotide-diphospho-sugar transferases"/>
    <property type="match status" value="1"/>
</dbReference>
<protein>
    <submittedName>
        <fullName evidence="3">Glycosyl transferase</fullName>
    </submittedName>
</protein>
<comment type="caution">
    <text evidence="3">The sequence shown here is derived from an EMBL/GenBank/DDBJ whole genome shotgun (WGS) entry which is preliminary data.</text>
</comment>
<dbReference type="PANTHER" id="PTHR22916">
    <property type="entry name" value="GLYCOSYLTRANSFERASE"/>
    <property type="match status" value="1"/>
</dbReference>
<dbReference type="InterPro" id="IPR029044">
    <property type="entry name" value="Nucleotide-diphossugar_trans"/>
</dbReference>
<dbReference type="AlphaFoldDB" id="A0A5J4J2L2"/>
<dbReference type="InterPro" id="IPR001173">
    <property type="entry name" value="Glyco_trans_2-like"/>
</dbReference>
<keyword evidence="3" id="KW-0808">Transferase</keyword>
<dbReference type="Pfam" id="PF00535">
    <property type="entry name" value="Glycos_transf_2"/>
    <property type="match status" value="1"/>
</dbReference>
<feature type="domain" description="Glycosyltransferase 2-like" evidence="2">
    <location>
        <begin position="19"/>
        <end position="173"/>
    </location>
</feature>
<dbReference type="OrthoDB" id="9815829at2"/>
<evidence type="ECO:0000256" key="1">
    <source>
        <dbReference type="SAM" id="Phobius"/>
    </source>
</evidence>
<evidence type="ECO:0000313" key="3">
    <source>
        <dbReference type="EMBL" id="GER58687.1"/>
    </source>
</evidence>
<dbReference type="Proteomes" id="UP000326509">
    <property type="component" value="Unassembled WGS sequence"/>
</dbReference>
<keyword evidence="1" id="KW-1133">Transmembrane helix</keyword>
<reference evidence="3 4" key="1">
    <citation type="submission" date="2019-08" db="EMBL/GenBank/DDBJ databases">
        <title>Draft genome sequence of Ulvibacter marinus type strain NBRC 109484.</title>
        <authorList>
            <person name="Kawano K."/>
            <person name="Ushijima N."/>
            <person name="Kihara M."/>
            <person name="Itoh H."/>
        </authorList>
    </citation>
    <scope>NUCLEOTIDE SEQUENCE [LARGE SCALE GENOMIC DNA]</scope>
    <source>
        <strain evidence="3 4">NBRC 109484</strain>
    </source>
</reference>
<proteinExistence type="predicted"/>
<evidence type="ECO:0000313" key="4">
    <source>
        <dbReference type="Proteomes" id="UP000326509"/>
    </source>
</evidence>
<organism evidence="3 4">
    <name type="scientific">Patiriisocius marinus</name>
    <dbReference type="NCBI Taxonomy" id="1397112"/>
    <lineage>
        <taxon>Bacteria</taxon>
        <taxon>Pseudomonadati</taxon>
        <taxon>Bacteroidota</taxon>
        <taxon>Flavobacteriia</taxon>
        <taxon>Flavobacteriales</taxon>
        <taxon>Flavobacteriaceae</taxon>
        <taxon>Patiriisocius</taxon>
    </lineage>
</organism>
<dbReference type="GO" id="GO:0016758">
    <property type="term" value="F:hexosyltransferase activity"/>
    <property type="evidence" value="ECO:0007669"/>
    <property type="project" value="UniProtKB-ARBA"/>
</dbReference>
<evidence type="ECO:0000259" key="2">
    <source>
        <dbReference type="Pfam" id="PF00535"/>
    </source>
</evidence>
<feature type="transmembrane region" description="Helical" evidence="1">
    <location>
        <begin position="239"/>
        <end position="259"/>
    </location>
</feature>
<sequence>MPLKEKKKHTKTLEQPLVSIITPLYNAANYITKTIVSVQQQSHTNWELLIVDDCSTDNGLEIAKSIAKTDSRIHIYSQKSNQGAAVCRNKATETARGDYIAFLDADDLWLSSKLEKQLNAMKTANNPVCYSSYVQIDASGQLLGKRIKALPELSYKKERSNNYLGNLTGIYNCAVLGKIIAPNIRKRQDWAVWLMAIEKSGKPALGIQEDLAYYRVHDGNMSSNKWKLVNYNYKFYRTFLGYSVLKSLWFLLLFFRAYFIERPKLIERY</sequence>